<protein>
    <recommendedName>
        <fullName evidence="4">Hemerythrin-like domain-containing protein</fullName>
    </recommendedName>
</protein>
<accession>A0A7W7AIH6</accession>
<evidence type="ECO:0000313" key="3">
    <source>
        <dbReference type="Proteomes" id="UP000574769"/>
    </source>
</evidence>
<evidence type="ECO:0008006" key="4">
    <source>
        <dbReference type="Google" id="ProtNLM"/>
    </source>
</evidence>
<feature type="region of interest" description="Disordered" evidence="1">
    <location>
        <begin position="146"/>
        <end position="173"/>
    </location>
</feature>
<dbReference type="AlphaFoldDB" id="A0A7W7AIH6"/>
<gene>
    <name evidence="2" type="ORF">GGQ96_001766</name>
</gene>
<organism evidence="2 3">
    <name type="scientific">Sphingomonas abaci</name>
    <dbReference type="NCBI Taxonomy" id="237611"/>
    <lineage>
        <taxon>Bacteria</taxon>
        <taxon>Pseudomonadati</taxon>
        <taxon>Pseudomonadota</taxon>
        <taxon>Alphaproteobacteria</taxon>
        <taxon>Sphingomonadales</taxon>
        <taxon>Sphingomonadaceae</taxon>
        <taxon>Sphingomonas</taxon>
    </lineage>
</organism>
<dbReference type="RefSeq" id="WP_184113675.1">
    <property type="nucleotide sequence ID" value="NZ_JACHNY010000003.1"/>
</dbReference>
<evidence type="ECO:0000256" key="1">
    <source>
        <dbReference type="SAM" id="MobiDB-lite"/>
    </source>
</evidence>
<name>A0A7W7AIH6_9SPHN</name>
<keyword evidence="3" id="KW-1185">Reference proteome</keyword>
<reference evidence="2 3" key="1">
    <citation type="submission" date="2020-08" db="EMBL/GenBank/DDBJ databases">
        <title>Genomic Encyclopedia of Type Strains, Phase IV (KMG-IV): sequencing the most valuable type-strain genomes for metagenomic binning, comparative biology and taxonomic classification.</title>
        <authorList>
            <person name="Goeker M."/>
        </authorList>
    </citation>
    <scope>NUCLEOTIDE SEQUENCE [LARGE SCALE GENOMIC DNA]</scope>
    <source>
        <strain evidence="2 3">DSM 15867</strain>
    </source>
</reference>
<sequence length="173" mass="18857">MKTDAALRILSGHQDRILAHLASDRALLAAEGEGARPALATRRWMLARLLREYQLFKHVEIFDPALAQGDRLGVAARLKARCTAIGESFAAYIACWSSAAIDGRWSDYAAATQRMFDALARHVVEERRAIDTLLAGVERIERPGPRCAPGGSLTRVPPTSSSFPRLAPIRAPG</sequence>
<dbReference type="Proteomes" id="UP000574769">
    <property type="component" value="Unassembled WGS sequence"/>
</dbReference>
<comment type="caution">
    <text evidence="2">The sequence shown here is derived from an EMBL/GenBank/DDBJ whole genome shotgun (WGS) entry which is preliminary data.</text>
</comment>
<evidence type="ECO:0000313" key="2">
    <source>
        <dbReference type="EMBL" id="MBB4617638.1"/>
    </source>
</evidence>
<proteinExistence type="predicted"/>
<dbReference type="EMBL" id="JACHNY010000003">
    <property type="protein sequence ID" value="MBB4617638.1"/>
    <property type="molecule type" value="Genomic_DNA"/>
</dbReference>